<evidence type="ECO:0000256" key="1">
    <source>
        <dbReference type="ARBA" id="ARBA00008683"/>
    </source>
</evidence>
<dbReference type="InterPro" id="IPR002142">
    <property type="entry name" value="Peptidase_S49"/>
</dbReference>
<evidence type="ECO:0000256" key="2">
    <source>
        <dbReference type="ARBA" id="ARBA00022670"/>
    </source>
</evidence>
<protein>
    <recommendedName>
        <fullName evidence="5">EF-hand domain-containing protein</fullName>
    </recommendedName>
</protein>
<dbReference type="Gene3D" id="3.90.226.10">
    <property type="entry name" value="2-enoyl-CoA Hydratase, Chain A, domain 1"/>
    <property type="match status" value="2"/>
</dbReference>
<keyword evidence="4" id="KW-0720">Serine protease</keyword>
<keyword evidence="2" id="KW-0645">Protease</keyword>
<comment type="similarity">
    <text evidence="1">Belongs to the peptidase S49 family.</text>
</comment>
<evidence type="ECO:0000259" key="5">
    <source>
        <dbReference type="PROSITE" id="PS50222"/>
    </source>
</evidence>
<dbReference type="Gene3D" id="6.20.330.10">
    <property type="match status" value="2"/>
</dbReference>
<accession>A0AAD3DAT1</accession>
<dbReference type="GO" id="GO:0008236">
    <property type="term" value="F:serine-type peptidase activity"/>
    <property type="evidence" value="ECO:0007669"/>
    <property type="project" value="UniProtKB-KW"/>
</dbReference>
<dbReference type="CDD" id="cd07023">
    <property type="entry name" value="S49_Sppa_N_C"/>
    <property type="match status" value="1"/>
</dbReference>
<dbReference type="InterPro" id="IPR002048">
    <property type="entry name" value="EF_hand_dom"/>
</dbReference>
<dbReference type="AlphaFoldDB" id="A0AAD3DAT1"/>
<dbReference type="GO" id="GO:0006508">
    <property type="term" value="P:proteolysis"/>
    <property type="evidence" value="ECO:0007669"/>
    <property type="project" value="UniProtKB-KW"/>
</dbReference>
<evidence type="ECO:0000313" key="7">
    <source>
        <dbReference type="Proteomes" id="UP001054902"/>
    </source>
</evidence>
<dbReference type="InterPro" id="IPR004635">
    <property type="entry name" value="Pept_S49_SppA"/>
</dbReference>
<proteinExistence type="inferred from homology"/>
<dbReference type="SUPFAM" id="SSF52096">
    <property type="entry name" value="ClpP/crotonase"/>
    <property type="match status" value="1"/>
</dbReference>
<evidence type="ECO:0000256" key="3">
    <source>
        <dbReference type="ARBA" id="ARBA00022801"/>
    </source>
</evidence>
<keyword evidence="3" id="KW-0378">Hydrolase</keyword>
<dbReference type="Pfam" id="PF01343">
    <property type="entry name" value="Peptidase_S49"/>
    <property type="match status" value="2"/>
</dbReference>
<organism evidence="6 7">
    <name type="scientific">Chaetoceros tenuissimus</name>
    <dbReference type="NCBI Taxonomy" id="426638"/>
    <lineage>
        <taxon>Eukaryota</taxon>
        <taxon>Sar</taxon>
        <taxon>Stramenopiles</taxon>
        <taxon>Ochrophyta</taxon>
        <taxon>Bacillariophyta</taxon>
        <taxon>Coscinodiscophyceae</taxon>
        <taxon>Chaetocerotophycidae</taxon>
        <taxon>Chaetocerotales</taxon>
        <taxon>Chaetocerotaceae</taxon>
        <taxon>Chaetoceros</taxon>
    </lineage>
</organism>
<evidence type="ECO:0000313" key="6">
    <source>
        <dbReference type="EMBL" id="GFH60983.1"/>
    </source>
</evidence>
<dbReference type="GO" id="GO:0005509">
    <property type="term" value="F:calcium ion binding"/>
    <property type="evidence" value="ECO:0007669"/>
    <property type="project" value="InterPro"/>
</dbReference>
<name>A0AAD3DAT1_9STRA</name>
<evidence type="ECO:0000256" key="4">
    <source>
        <dbReference type="ARBA" id="ARBA00022825"/>
    </source>
</evidence>
<dbReference type="EMBL" id="BLLK01000069">
    <property type="protein sequence ID" value="GFH60983.1"/>
    <property type="molecule type" value="Genomic_DNA"/>
</dbReference>
<dbReference type="InterPro" id="IPR018247">
    <property type="entry name" value="EF_Hand_1_Ca_BS"/>
</dbReference>
<dbReference type="InterPro" id="IPR047272">
    <property type="entry name" value="S49_SppA_C"/>
</dbReference>
<dbReference type="NCBIfam" id="TIGR00706">
    <property type="entry name" value="SppA_dom"/>
    <property type="match status" value="1"/>
</dbReference>
<dbReference type="PROSITE" id="PS50222">
    <property type="entry name" value="EF_HAND_2"/>
    <property type="match status" value="1"/>
</dbReference>
<dbReference type="InterPro" id="IPR029045">
    <property type="entry name" value="ClpP/crotonase-like_dom_sf"/>
</dbReference>
<feature type="domain" description="EF-hand" evidence="5">
    <location>
        <begin position="331"/>
        <end position="366"/>
    </location>
</feature>
<dbReference type="PROSITE" id="PS00018">
    <property type="entry name" value="EF_HAND_1"/>
    <property type="match status" value="1"/>
</dbReference>
<reference evidence="6 7" key="1">
    <citation type="journal article" date="2021" name="Sci. Rep.">
        <title>The genome of the diatom Chaetoceros tenuissimus carries an ancient integrated fragment of an extant virus.</title>
        <authorList>
            <person name="Hongo Y."/>
            <person name="Kimura K."/>
            <person name="Takaki Y."/>
            <person name="Yoshida Y."/>
            <person name="Baba S."/>
            <person name="Kobayashi G."/>
            <person name="Nagasaki K."/>
            <person name="Hano T."/>
            <person name="Tomaru Y."/>
        </authorList>
    </citation>
    <scope>NUCLEOTIDE SEQUENCE [LARGE SCALE GENOMIC DNA]</scope>
    <source>
        <strain evidence="6 7">NIES-3715</strain>
    </source>
</reference>
<dbReference type="PANTHER" id="PTHR33209">
    <property type="entry name" value="PROTEASE 4"/>
    <property type="match status" value="1"/>
</dbReference>
<gene>
    <name evidence="6" type="ORF">CTEN210_17459</name>
</gene>
<dbReference type="Proteomes" id="UP001054902">
    <property type="component" value="Unassembled WGS sequence"/>
</dbReference>
<keyword evidence="7" id="KW-1185">Reference proteome</keyword>
<sequence>MSAIGVLKRLGSATKTTLAVVGAGTSLYLAKEYASLKNAAQAEKKSKNKNVLILPFHRMKIVEQKKVDFSTALQELSKKDTGVIEVELRELINIIHTAATDDNIVALHGEFGHGFGFQCGGYAHVEEIRNAIRYFNESHRQHYERSKIIEMRKEEKQRKKKMSYAFADSFDHPTDTGNKEYILASAFSQLNLQPRGSLQFYGVSMTGVFLADALKKYGIKAHVFKHGQYKNAPNSFTESGFTRPHFENTSDLLESINQSVYEMIEYSRSLPTSYNKTVWKAIHDYGTMTAENAKEINLIDNLPKVNPIFDLVRMNASMKDKSDDKKNLVSEIKNKFQSMLEDNDFDANGLITFEEYATALKAKQKNKEKFANVLKKIEDASKRSTATESISKFAGVYNLDNSLTVPTKEKVALIHVDGGINDKIAMKVIKALREIKSDDNVSAIVLRINSPGGGVTASETILEECKDANKPIICSFGNLAASGGYYIATSADKIFANKTSITGSIGVFGIKLDASEMSKRYGINFDDVSRSEHSQTYSLFHPLNDAMKSNLTRNMDRVYQYFKQIVSAGRNIPIEKMEEVAQGRVWSGSQAKEIALVDEFGGIDRALKYAIANYTNGVASVEVFPRPLTLKEKLLSMLEEKEKAKSIIGTANSLICGETLKLLSPCSIMLTMNEENAIATVAEDVLDKMCRTD</sequence>
<comment type="caution">
    <text evidence="6">The sequence shown here is derived from an EMBL/GenBank/DDBJ whole genome shotgun (WGS) entry which is preliminary data.</text>
</comment>
<dbReference type="PANTHER" id="PTHR33209:SF1">
    <property type="entry name" value="PEPTIDASE S49 DOMAIN-CONTAINING PROTEIN"/>
    <property type="match status" value="1"/>
</dbReference>